<keyword evidence="1" id="KW-1133">Transmembrane helix</keyword>
<organism evidence="2">
    <name type="scientific">Spongospora subterranea</name>
    <dbReference type="NCBI Taxonomy" id="70186"/>
    <lineage>
        <taxon>Eukaryota</taxon>
        <taxon>Sar</taxon>
        <taxon>Rhizaria</taxon>
        <taxon>Endomyxa</taxon>
        <taxon>Phytomyxea</taxon>
        <taxon>Plasmodiophorida</taxon>
        <taxon>Plasmodiophoridae</taxon>
        <taxon>Spongospora</taxon>
    </lineage>
</organism>
<feature type="transmembrane region" description="Helical" evidence="1">
    <location>
        <begin position="26"/>
        <end position="48"/>
    </location>
</feature>
<keyword evidence="1" id="KW-0812">Transmembrane</keyword>
<keyword evidence="1" id="KW-0472">Membrane</keyword>
<dbReference type="AlphaFoldDB" id="A0A0H5RV71"/>
<dbReference type="EMBL" id="HACM01012207">
    <property type="protein sequence ID" value="CRZ12649.1"/>
    <property type="molecule type" value="Transcribed_RNA"/>
</dbReference>
<evidence type="ECO:0000256" key="1">
    <source>
        <dbReference type="SAM" id="Phobius"/>
    </source>
</evidence>
<feature type="non-terminal residue" evidence="2">
    <location>
        <position position="1"/>
    </location>
</feature>
<reference evidence="2" key="1">
    <citation type="submission" date="2015-04" db="EMBL/GenBank/DDBJ databases">
        <title>The genome sequence of the plant pathogenic Rhizarian Plasmodiophora brassicae reveals insights in its biotrophic life cycle and the origin of chitin synthesis.</title>
        <authorList>
            <person name="Schwelm A."/>
            <person name="Fogelqvist J."/>
            <person name="Knaust A."/>
            <person name="Julke S."/>
            <person name="Lilja T."/>
            <person name="Dhandapani V."/>
            <person name="Bonilla-Rosso G."/>
            <person name="Karlsson M."/>
            <person name="Shevchenko A."/>
            <person name="Choi S.R."/>
            <person name="Kim H.G."/>
            <person name="Park J.Y."/>
            <person name="Lim Y.P."/>
            <person name="Ludwig-Muller J."/>
            <person name="Dixelius C."/>
        </authorList>
    </citation>
    <scope>NUCLEOTIDE SEQUENCE</scope>
    <source>
        <tissue evidence="2">Potato root galls</tissue>
    </source>
</reference>
<sequence length="376" mass="42418">WRASLSMKRVTNSGQGRCSFHRCRPIFAVIFFTTAMFFAITLLLPHIISQNYMSIISVSSPAEFEVCQHHGLSRAISPDAILTMIVAPKRVSREASSSACIDRTSFLFQSWKQLSNIELIIVSRDCATLRLADSFGLATFIPTSGGTAQQLTYANMFKLIDTVLPVFSKAVGFSNGDIIYDSTLAESVKAMIQHADDQSWDNWMFSGSRTNFDLPASLLMSDFPFRNRYENMLEIASQSGVSHQSNAQDFFIFKRGIDLKWDCIPPFLMGGDYFDNWFSGLISHHPRINAVDFSGVVHAYHANHENELFLSHDSTSSTINNLLGLEEKNRIADGSLDDMPWVAKRNETNDIRISSRDRELGATRVYDDFFECHIKQ</sequence>
<accession>A0A0H5RV71</accession>
<evidence type="ECO:0000313" key="2">
    <source>
        <dbReference type="EMBL" id="CRZ12649.1"/>
    </source>
</evidence>
<protein>
    <recommendedName>
        <fullName evidence="3">Nucleotide-diphospho-sugar transferase domain-containing protein</fullName>
    </recommendedName>
</protein>
<proteinExistence type="predicted"/>
<name>A0A0H5RV71_9EUKA</name>
<evidence type="ECO:0008006" key="3">
    <source>
        <dbReference type="Google" id="ProtNLM"/>
    </source>
</evidence>